<gene>
    <name evidence="1" type="ORF">A3B50_00790</name>
</gene>
<dbReference type="InterPro" id="IPR029063">
    <property type="entry name" value="SAM-dependent_MTases_sf"/>
</dbReference>
<dbReference type="SUPFAM" id="SSF53335">
    <property type="entry name" value="S-adenosyl-L-methionine-dependent methyltransferases"/>
    <property type="match status" value="1"/>
</dbReference>
<evidence type="ECO:0000313" key="1">
    <source>
        <dbReference type="EMBL" id="OGK50801.1"/>
    </source>
</evidence>
<evidence type="ECO:0000313" key="2">
    <source>
        <dbReference type="Proteomes" id="UP000178558"/>
    </source>
</evidence>
<evidence type="ECO:0008006" key="3">
    <source>
        <dbReference type="Google" id="ProtNLM"/>
    </source>
</evidence>
<dbReference type="Gene3D" id="3.40.50.150">
    <property type="entry name" value="Vaccinia Virus protein VP39"/>
    <property type="match status" value="1"/>
</dbReference>
<dbReference type="Proteomes" id="UP000178558">
    <property type="component" value="Unassembled WGS sequence"/>
</dbReference>
<name>A0A1F7J5C7_9BACT</name>
<organism evidence="1 2">
    <name type="scientific">Candidatus Roizmanbacteria bacterium RIFCSPLOWO2_01_FULL_40_42</name>
    <dbReference type="NCBI Taxonomy" id="1802066"/>
    <lineage>
        <taxon>Bacteria</taxon>
        <taxon>Candidatus Roizmaniibacteriota</taxon>
    </lineage>
</organism>
<dbReference type="CDD" id="cd02440">
    <property type="entry name" value="AdoMet_MTases"/>
    <property type="match status" value="1"/>
</dbReference>
<accession>A0A1F7J5C7</accession>
<comment type="caution">
    <text evidence="1">The sequence shown here is derived from an EMBL/GenBank/DDBJ whole genome shotgun (WGS) entry which is preliminary data.</text>
</comment>
<dbReference type="Pfam" id="PF13489">
    <property type="entry name" value="Methyltransf_23"/>
    <property type="match status" value="1"/>
</dbReference>
<dbReference type="PANTHER" id="PTHR43861">
    <property type="entry name" value="TRANS-ACONITATE 2-METHYLTRANSFERASE-RELATED"/>
    <property type="match status" value="1"/>
</dbReference>
<reference evidence="1 2" key="1">
    <citation type="journal article" date="2016" name="Nat. Commun.">
        <title>Thousands of microbial genomes shed light on interconnected biogeochemical processes in an aquifer system.</title>
        <authorList>
            <person name="Anantharaman K."/>
            <person name="Brown C.T."/>
            <person name="Hug L.A."/>
            <person name="Sharon I."/>
            <person name="Castelle C.J."/>
            <person name="Probst A.J."/>
            <person name="Thomas B.C."/>
            <person name="Singh A."/>
            <person name="Wilkins M.J."/>
            <person name="Karaoz U."/>
            <person name="Brodie E.L."/>
            <person name="Williams K.H."/>
            <person name="Hubbard S.S."/>
            <person name="Banfield J.F."/>
        </authorList>
    </citation>
    <scope>NUCLEOTIDE SEQUENCE [LARGE SCALE GENOMIC DNA]</scope>
</reference>
<sequence>MGHYQITDLQNQQEHLSATQYDIRITNLARFILRKIKKQGTFIDIGAGNGLVLRFFRDRGFKVAGMELSQELVDAMKKNPTMRGIELSQGNIVEENGKENFDYVLASDVIEHIEDDRKALKNLFSFVKPGGLLILTVPAHSHLFGKRDKAWGHHRRYDKKDLLDKLKVLDGTVEFATQWNLLGYFPYFFSEKILQKPINETLRHSQSLVSRMVRKIIELELRIEELFGFSPIGLTLVVGFRKAVRT</sequence>
<dbReference type="AlphaFoldDB" id="A0A1F7J5C7"/>
<dbReference type="EMBL" id="MGAQ01000010">
    <property type="protein sequence ID" value="OGK50801.1"/>
    <property type="molecule type" value="Genomic_DNA"/>
</dbReference>
<proteinExistence type="predicted"/>
<protein>
    <recommendedName>
        <fullName evidence="3">Methyltransferase type 11 domain-containing protein</fullName>
    </recommendedName>
</protein>